<dbReference type="VEuPathDB" id="FungiDB:JI435_137900"/>
<dbReference type="RefSeq" id="XP_001803993.1">
    <property type="nucleotide sequence ID" value="XM_001803941.1"/>
</dbReference>
<dbReference type="EMBL" id="CP069038">
    <property type="protein sequence ID" value="QRD03932.1"/>
    <property type="molecule type" value="Genomic_DNA"/>
</dbReference>
<dbReference type="AlphaFoldDB" id="A0A7U2FES6"/>
<dbReference type="KEGG" id="pno:SNOG_13790"/>
<reference evidence="4" key="1">
    <citation type="journal article" date="2021" name="BMC Genomics">
        <title>Chromosome-level genome assembly and manually-curated proteome of model necrotroph Parastagonospora nodorum Sn15 reveals a genome-wide trove of candidate effector homologs, and redundancy of virulence-related functions within an accessory chromosome.</title>
        <authorList>
            <person name="Bertazzoni S."/>
            <person name="Jones D.A.B."/>
            <person name="Phan H.T."/>
            <person name="Tan K.-C."/>
            <person name="Hane J.K."/>
        </authorList>
    </citation>
    <scope>NUCLEOTIDE SEQUENCE [LARGE SCALE GENOMIC DNA]</scope>
    <source>
        <strain evidence="4">SN15 / ATCC MYA-4574 / FGSC 10173)</strain>
    </source>
</reference>
<evidence type="ECO:0000313" key="4">
    <source>
        <dbReference type="Proteomes" id="UP000663193"/>
    </source>
</evidence>
<feature type="chain" id="PRO_5034233945" evidence="2">
    <location>
        <begin position="19"/>
        <end position="149"/>
    </location>
</feature>
<organism evidence="3 4">
    <name type="scientific">Phaeosphaeria nodorum (strain SN15 / ATCC MYA-4574 / FGSC 10173)</name>
    <name type="common">Glume blotch fungus</name>
    <name type="synonym">Parastagonospora nodorum</name>
    <dbReference type="NCBI Taxonomy" id="321614"/>
    <lineage>
        <taxon>Eukaryota</taxon>
        <taxon>Fungi</taxon>
        <taxon>Dikarya</taxon>
        <taxon>Ascomycota</taxon>
        <taxon>Pezizomycotina</taxon>
        <taxon>Dothideomycetes</taxon>
        <taxon>Pleosporomycetidae</taxon>
        <taxon>Pleosporales</taxon>
        <taxon>Pleosporineae</taxon>
        <taxon>Phaeosphaeriaceae</taxon>
        <taxon>Parastagonospora</taxon>
    </lineage>
</organism>
<evidence type="ECO:0000313" key="3">
    <source>
        <dbReference type="EMBL" id="QRD03932.1"/>
    </source>
</evidence>
<feature type="region of interest" description="Disordered" evidence="1">
    <location>
        <begin position="123"/>
        <end position="149"/>
    </location>
</feature>
<proteinExistence type="predicted"/>
<dbReference type="OrthoDB" id="3780616at2759"/>
<dbReference type="OMA" id="MFHRAES"/>
<evidence type="ECO:0000256" key="2">
    <source>
        <dbReference type="SAM" id="SignalP"/>
    </source>
</evidence>
<dbReference type="Proteomes" id="UP000663193">
    <property type="component" value="Chromosome 16"/>
</dbReference>
<name>A0A7U2FES6_PHANO</name>
<feature type="signal peptide" evidence="2">
    <location>
        <begin position="1"/>
        <end position="18"/>
    </location>
</feature>
<sequence length="149" mass="16863">MRSVFYIVLATILAFVTAIPITPSAPRLQKRAEQFRLQGLREFEIAERLSASAAETETFRSRINHKLHSILHKDDFDLFSGDIAPGSMESPSMLPKEVSPESRESLFRSLLALFGRDDNGGFGYEGKEGEMRRPQGSRHWSQSFGGFRR</sequence>
<keyword evidence="4" id="KW-1185">Reference proteome</keyword>
<keyword evidence="2" id="KW-0732">Signal</keyword>
<feature type="compositionally biased region" description="Polar residues" evidence="1">
    <location>
        <begin position="138"/>
        <end position="149"/>
    </location>
</feature>
<gene>
    <name evidence="3" type="ORF">JI435_137900</name>
</gene>
<evidence type="ECO:0000256" key="1">
    <source>
        <dbReference type="SAM" id="MobiDB-lite"/>
    </source>
</evidence>
<accession>A0A7U2FES6</accession>
<protein>
    <submittedName>
        <fullName evidence="3">Uncharacterized protein</fullName>
    </submittedName>
</protein>
<feature type="compositionally biased region" description="Basic and acidic residues" evidence="1">
    <location>
        <begin position="123"/>
        <end position="133"/>
    </location>
</feature>